<dbReference type="EnsemblMetazoa" id="XM_014396102.2">
    <property type="protein sequence ID" value="XP_014251588.1"/>
    <property type="gene ID" value="LOC106667871"/>
</dbReference>
<keyword evidence="3" id="KW-0496">Mitochondrion</keyword>
<evidence type="ECO:0000256" key="1">
    <source>
        <dbReference type="ARBA" id="ARBA00004173"/>
    </source>
</evidence>
<evidence type="ECO:0008006" key="8">
    <source>
        <dbReference type="Google" id="ProtNLM"/>
    </source>
</evidence>
<evidence type="ECO:0000259" key="4">
    <source>
        <dbReference type="Pfam" id="PF10644"/>
    </source>
</evidence>
<dbReference type="OMA" id="ETHQHTM"/>
<dbReference type="SUPFAM" id="SSF52490">
    <property type="entry name" value="Tubulin nucleotide-binding domain-like"/>
    <property type="match status" value="1"/>
</dbReference>
<comment type="similarity">
    <text evidence="2">Belongs to the misato family.</text>
</comment>
<evidence type="ECO:0000313" key="6">
    <source>
        <dbReference type="EnsemblMetazoa" id="XP_014251588.1"/>
    </source>
</evidence>
<dbReference type="PANTHER" id="PTHR13391">
    <property type="entry name" value="MITOCHONDRIAL DISTRIBUTION REGULATOR MISATO"/>
    <property type="match status" value="1"/>
</dbReference>
<organism evidence="6 7">
    <name type="scientific">Cimex lectularius</name>
    <name type="common">Bed bug</name>
    <name type="synonym">Acanthia lectularia</name>
    <dbReference type="NCBI Taxonomy" id="79782"/>
    <lineage>
        <taxon>Eukaryota</taxon>
        <taxon>Metazoa</taxon>
        <taxon>Ecdysozoa</taxon>
        <taxon>Arthropoda</taxon>
        <taxon>Hexapoda</taxon>
        <taxon>Insecta</taxon>
        <taxon>Pterygota</taxon>
        <taxon>Neoptera</taxon>
        <taxon>Paraneoptera</taxon>
        <taxon>Hemiptera</taxon>
        <taxon>Heteroptera</taxon>
        <taxon>Panheteroptera</taxon>
        <taxon>Cimicomorpha</taxon>
        <taxon>Cimicidae</taxon>
        <taxon>Cimex</taxon>
    </lineage>
</organism>
<dbReference type="AlphaFoldDB" id="A0A8I6RS94"/>
<dbReference type="OrthoDB" id="271881at2759"/>
<dbReference type="Pfam" id="PF14881">
    <property type="entry name" value="Tubulin_3"/>
    <property type="match status" value="1"/>
</dbReference>
<protein>
    <recommendedName>
        <fullName evidence="8">Protein misato</fullName>
    </recommendedName>
</protein>
<evidence type="ECO:0000256" key="3">
    <source>
        <dbReference type="ARBA" id="ARBA00023128"/>
    </source>
</evidence>
<dbReference type="InterPro" id="IPR049942">
    <property type="entry name" value="DML1/Misato"/>
</dbReference>
<reference evidence="6" key="1">
    <citation type="submission" date="2022-01" db="UniProtKB">
        <authorList>
            <consortium name="EnsemblMetazoa"/>
        </authorList>
    </citation>
    <scope>IDENTIFICATION</scope>
</reference>
<dbReference type="InterPro" id="IPR036525">
    <property type="entry name" value="Tubulin/FtsZ_GTPase_sf"/>
</dbReference>
<dbReference type="InterPro" id="IPR019605">
    <property type="entry name" value="Misato_II_tubulin-like"/>
</dbReference>
<feature type="domain" description="Misato Segment II tubulin-like" evidence="4">
    <location>
        <begin position="5"/>
        <end position="79"/>
    </location>
</feature>
<dbReference type="Pfam" id="PF10644">
    <property type="entry name" value="Misat_Tub_SegII"/>
    <property type="match status" value="1"/>
</dbReference>
<evidence type="ECO:0000259" key="5">
    <source>
        <dbReference type="Pfam" id="PF14881"/>
    </source>
</evidence>
<dbReference type="KEGG" id="clec:106667871"/>
<dbReference type="InterPro" id="IPR029209">
    <property type="entry name" value="DML1/Misato_tubulin"/>
</dbReference>
<dbReference type="Gene3D" id="3.40.50.1440">
    <property type="entry name" value="Tubulin/FtsZ, GTPase domain"/>
    <property type="match status" value="1"/>
</dbReference>
<dbReference type="GO" id="GO:0007005">
    <property type="term" value="P:mitochondrion organization"/>
    <property type="evidence" value="ECO:0007669"/>
    <property type="project" value="InterPro"/>
</dbReference>
<gene>
    <name evidence="6" type="primary">106667871</name>
</gene>
<dbReference type="PANTHER" id="PTHR13391:SF0">
    <property type="entry name" value="PROTEIN MISATO HOMOLOG 1"/>
    <property type="match status" value="1"/>
</dbReference>
<evidence type="ECO:0000313" key="7">
    <source>
        <dbReference type="Proteomes" id="UP000494040"/>
    </source>
</evidence>
<dbReference type="GO" id="GO:0005739">
    <property type="term" value="C:mitochondrion"/>
    <property type="evidence" value="ECO:0007669"/>
    <property type="project" value="UniProtKB-SubCell"/>
</dbReference>
<dbReference type="Proteomes" id="UP000494040">
    <property type="component" value="Unassembled WGS sequence"/>
</dbReference>
<proteinExistence type="inferred from homology"/>
<evidence type="ECO:0000256" key="2">
    <source>
        <dbReference type="ARBA" id="ARBA00008507"/>
    </source>
</evidence>
<feature type="domain" description="DML1/Misato tubulin" evidence="5">
    <location>
        <begin position="125"/>
        <end position="308"/>
    </location>
</feature>
<comment type="subcellular location">
    <subcellularLocation>
        <location evidence="1">Mitochondrion</location>
    </subcellularLocation>
</comment>
<sequence length="532" mass="60893">MSGNEILTIQFGTYANHVGAHYFNIQESGFSYNPNFVPEVDNDILFREAESNGRPAYTPRLLVVDANFSIGGDVSLTGETFSDLPPEEEVKKNVGDAVVDVLDKRQEARTTPLSTNPLASYEDISDKVKYWTDFISVPVNHRTYHIIDSLLLPENVLKDGLYSYGADIWSRSDFEESIVDDIRYHLEDCDNLQGFHVLIDSQTLFSGVSSGCLQHLRDEYGKKTILSCPLFNNIGDKDQSAYFSERLNAAHSFSKCTELCDLVVPLGTDFNPYQLSTRKFHLLNFKEDCFNTSSLQAVGLEMITLPYRIRDRSVKLDSLTKNLNIYGRSVLSTVIHVPWTLNRSGYLYDELMNWKGQFTPLTPILQCDNSFLDVQWITAKFNIPLLIRESDKKMLQDINPVLSFTKNKEIFEYYFYTLLNRTKTLATPINEKFRLPKNFPDIFKQVQNCSYKIPEKAPDGVYYGNLRSMEVIAGLQQTREIASLLKEINLNENFMKRAVPKLDKMGLKMMDLETDAEQLTNMVSCYEPTEFL</sequence>
<keyword evidence="7" id="KW-1185">Reference proteome</keyword>
<accession>A0A8I6RS94</accession>
<name>A0A8I6RS94_CIMLE</name>